<evidence type="ECO:0000313" key="2">
    <source>
        <dbReference type="EMBL" id="MFD0835815.1"/>
    </source>
</evidence>
<dbReference type="Gene3D" id="3.10.620.30">
    <property type="match status" value="1"/>
</dbReference>
<accession>A0ABW3BRP9</accession>
<protein>
    <submittedName>
        <fullName evidence="2">DUF3857 domain-containing protein</fullName>
    </submittedName>
</protein>
<dbReference type="InterPro" id="IPR024618">
    <property type="entry name" value="DUF3857"/>
</dbReference>
<name>A0ABW3BRP9_9FLAO</name>
<sequence>MKNFTLLTCLFCNFLLFSQTNFNSDSYNVSLNDIETNVFAADTTANALVIYEEGNSYVDKNEYDLRTELKHKIKILKREGFEKANVAIYLYNNDKRKEQIKNIFAATYNLEAGKIKITKLDAKNIFTEKYNENYTVVKFTLPNIKEGSVITYSYTKTSPFMFNYYGWKFQDDIPKLYSDYRASIPANWDYNIKLVGYKPLDINTSEVEKNCLEGARGASAGCSLMHYAMKDIPAFKEENYMTSKSNYLARIDYELKTFQGFDGVINHYTKTWETVDDELRKEPNIGRQLGKSLKLEDFLDASIISETNALKKAESIYWFVQDNYTWNEEFNIFKDVSIKDIINNKSGNVSAINILLHNLLLEAGIDVKPVLLSTRNSGFATKIFPVISDFNYLIVQATINGKPYLLDATDKYLSFGDLPFRCLNGYGRILDFKKGSEWIDIAANNLSTKLCKVELNLSDSGNITGKVTDQSTGYHALNSKKQYFPNKESYVDQLQNNFPHIEITNHIVDNEDKKSPNFVETYDVTYEDNLIADKIYLNPFLFKFFNENPFKLQERTYPIDFGYKDVYFYSMKLNFGETFSIIEAPKDYVISLPNNSGQLLFTSTIQNNSVIVSLKFNFKETIYGPEFYPYLKEFMNKIVDIQTNSLILLQKKQ</sequence>
<evidence type="ECO:0000259" key="1">
    <source>
        <dbReference type="Pfam" id="PF12969"/>
    </source>
</evidence>
<dbReference type="Gene3D" id="2.60.40.3140">
    <property type="match status" value="1"/>
</dbReference>
<proteinExistence type="predicted"/>
<reference evidence="3" key="1">
    <citation type="journal article" date="2019" name="Int. J. Syst. Evol. Microbiol.">
        <title>The Global Catalogue of Microorganisms (GCM) 10K type strain sequencing project: providing services to taxonomists for standard genome sequencing and annotation.</title>
        <authorList>
            <consortium name="The Broad Institute Genomics Platform"/>
            <consortium name="The Broad Institute Genome Sequencing Center for Infectious Disease"/>
            <person name="Wu L."/>
            <person name="Ma J."/>
        </authorList>
    </citation>
    <scope>NUCLEOTIDE SEQUENCE [LARGE SCALE GENOMIC DNA]</scope>
    <source>
        <strain evidence="3">CCUG 60529</strain>
    </source>
</reference>
<gene>
    <name evidence="2" type="ORF">ACFQ0I_08580</name>
</gene>
<evidence type="ECO:0000313" key="3">
    <source>
        <dbReference type="Proteomes" id="UP001597011"/>
    </source>
</evidence>
<dbReference type="EMBL" id="JBHTIB010000012">
    <property type="protein sequence ID" value="MFD0835815.1"/>
    <property type="molecule type" value="Genomic_DNA"/>
</dbReference>
<dbReference type="Gene3D" id="2.60.120.1130">
    <property type="match status" value="1"/>
</dbReference>
<keyword evidence="3" id="KW-1185">Reference proteome</keyword>
<dbReference type="Proteomes" id="UP001597011">
    <property type="component" value="Unassembled WGS sequence"/>
</dbReference>
<dbReference type="RefSeq" id="WP_379941266.1">
    <property type="nucleotide sequence ID" value="NZ_JBHTIB010000012.1"/>
</dbReference>
<organism evidence="2 3">
    <name type="scientific">Mariniflexile aquimaris</name>
    <dbReference type="NCBI Taxonomy" id="881009"/>
    <lineage>
        <taxon>Bacteria</taxon>
        <taxon>Pseudomonadati</taxon>
        <taxon>Bacteroidota</taxon>
        <taxon>Flavobacteriia</taxon>
        <taxon>Flavobacteriales</taxon>
        <taxon>Flavobacteriaceae</taxon>
        <taxon>Mariniflexile</taxon>
    </lineage>
</organism>
<dbReference type="Pfam" id="PF12969">
    <property type="entry name" value="DUF3857"/>
    <property type="match status" value="1"/>
</dbReference>
<feature type="domain" description="DUF3857" evidence="1">
    <location>
        <begin position="71"/>
        <end position="199"/>
    </location>
</feature>
<comment type="caution">
    <text evidence="2">The sequence shown here is derived from an EMBL/GenBank/DDBJ whole genome shotgun (WGS) entry which is preliminary data.</text>
</comment>